<evidence type="ECO:0000256" key="1">
    <source>
        <dbReference type="ARBA" id="ARBA00004496"/>
    </source>
</evidence>
<evidence type="ECO:0000256" key="2">
    <source>
        <dbReference type="ARBA" id="ARBA00022490"/>
    </source>
</evidence>
<dbReference type="SUPFAM" id="SSF82829">
    <property type="entry name" value="MesJ substrate recognition domain-like"/>
    <property type="match status" value="1"/>
</dbReference>
<evidence type="ECO:0000256" key="7">
    <source>
        <dbReference type="ARBA" id="ARBA00048539"/>
    </source>
</evidence>
<dbReference type="Gene3D" id="1.20.59.20">
    <property type="match status" value="1"/>
</dbReference>
<dbReference type="PANTHER" id="PTHR43033">
    <property type="entry name" value="TRNA(ILE)-LYSIDINE SYNTHASE-RELATED"/>
    <property type="match status" value="1"/>
</dbReference>
<keyword evidence="11" id="KW-1185">Reference proteome</keyword>
<feature type="domain" description="Lysidine-tRNA(Ile) synthetase C-terminal" evidence="9">
    <location>
        <begin position="412"/>
        <end position="484"/>
    </location>
</feature>
<evidence type="ECO:0000256" key="6">
    <source>
        <dbReference type="ARBA" id="ARBA00022840"/>
    </source>
</evidence>
<comment type="domain">
    <text evidence="8">The N-terminal region contains the highly conserved SGGXDS motif, predicted to be a P-loop motif involved in ATP binding.</text>
</comment>
<name>A0AAJ1EZR1_9GAMM</name>
<keyword evidence="5 8" id="KW-0547">Nucleotide-binding</keyword>
<reference evidence="10 11" key="1">
    <citation type="submission" date="2022-02" db="EMBL/GenBank/DDBJ databases">
        <title>The genome sequence of Shewanella sp. 3B26.</title>
        <authorList>
            <person name="Du J."/>
        </authorList>
    </citation>
    <scope>NUCLEOTIDE SEQUENCE [LARGE SCALE GENOMIC DNA]</scope>
    <source>
        <strain evidence="10 11">3B26</strain>
    </source>
</reference>
<accession>A0AAJ1EZR1</accession>
<evidence type="ECO:0000313" key="11">
    <source>
        <dbReference type="Proteomes" id="UP001297581"/>
    </source>
</evidence>
<dbReference type="InterPro" id="IPR012796">
    <property type="entry name" value="Lysidine-tRNA-synth_C"/>
</dbReference>
<feature type="binding site" evidence="8">
    <location>
        <begin position="31"/>
        <end position="36"/>
    </location>
    <ligand>
        <name>ATP</name>
        <dbReference type="ChEBI" id="CHEBI:30616"/>
    </ligand>
</feature>
<comment type="catalytic activity">
    <reaction evidence="7 8">
        <text>cytidine(34) in tRNA(Ile2) + L-lysine + ATP = lysidine(34) in tRNA(Ile2) + AMP + diphosphate + H(+)</text>
        <dbReference type="Rhea" id="RHEA:43744"/>
        <dbReference type="Rhea" id="RHEA-COMP:10625"/>
        <dbReference type="Rhea" id="RHEA-COMP:10670"/>
        <dbReference type="ChEBI" id="CHEBI:15378"/>
        <dbReference type="ChEBI" id="CHEBI:30616"/>
        <dbReference type="ChEBI" id="CHEBI:32551"/>
        <dbReference type="ChEBI" id="CHEBI:33019"/>
        <dbReference type="ChEBI" id="CHEBI:82748"/>
        <dbReference type="ChEBI" id="CHEBI:83665"/>
        <dbReference type="ChEBI" id="CHEBI:456215"/>
        <dbReference type="EC" id="6.3.4.19"/>
    </reaction>
</comment>
<gene>
    <name evidence="8 10" type="primary">tilS</name>
    <name evidence="10" type="ORF">MJ923_04525</name>
</gene>
<evidence type="ECO:0000256" key="8">
    <source>
        <dbReference type="HAMAP-Rule" id="MF_01161"/>
    </source>
</evidence>
<dbReference type="Pfam" id="PF11734">
    <property type="entry name" value="TilS_C"/>
    <property type="match status" value="1"/>
</dbReference>
<keyword evidence="6 8" id="KW-0067">ATP-binding</keyword>
<dbReference type="AlphaFoldDB" id="A0AAJ1EZR1"/>
<dbReference type="InterPro" id="IPR014729">
    <property type="entry name" value="Rossmann-like_a/b/a_fold"/>
</dbReference>
<dbReference type="NCBIfam" id="TIGR02433">
    <property type="entry name" value="lysidine_TilS_C"/>
    <property type="match status" value="1"/>
</dbReference>
<dbReference type="InterPro" id="IPR011063">
    <property type="entry name" value="TilS/TtcA_N"/>
</dbReference>
<dbReference type="CDD" id="cd01992">
    <property type="entry name" value="TilS_N"/>
    <property type="match status" value="1"/>
</dbReference>
<dbReference type="SMART" id="SM00977">
    <property type="entry name" value="TilS_C"/>
    <property type="match status" value="1"/>
</dbReference>
<comment type="caution">
    <text evidence="10">The sequence shown here is derived from an EMBL/GenBank/DDBJ whole genome shotgun (WGS) entry which is preliminary data.</text>
</comment>
<dbReference type="GO" id="GO:0006400">
    <property type="term" value="P:tRNA modification"/>
    <property type="evidence" value="ECO:0007669"/>
    <property type="project" value="UniProtKB-UniRule"/>
</dbReference>
<dbReference type="Pfam" id="PF09179">
    <property type="entry name" value="TilS"/>
    <property type="match status" value="1"/>
</dbReference>
<proteinExistence type="inferred from homology"/>
<dbReference type="HAMAP" id="MF_01161">
    <property type="entry name" value="tRNA_Ile_lys_synt"/>
    <property type="match status" value="1"/>
</dbReference>
<dbReference type="GO" id="GO:0005524">
    <property type="term" value="F:ATP binding"/>
    <property type="evidence" value="ECO:0007669"/>
    <property type="project" value="UniProtKB-UniRule"/>
</dbReference>
<dbReference type="GO" id="GO:0005737">
    <property type="term" value="C:cytoplasm"/>
    <property type="evidence" value="ECO:0007669"/>
    <property type="project" value="UniProtKB-SubCell"/>
</dbReference>
<evidence type="ECO:0000256" key="5">
    <source>
        <dbReference type="ARBA" id="ARBA00022741"/>
    </source>
</evidence>
<dbReference type="EMBL" id="JAKUDL010000001">
    <property type="protein sequence ID" value="MCH4293568.1"/>
    <property type="molecule type" value="Genomic_DNA"/>
</dbReference>
<dbReference type="RefSeq" id="WP_240590070.1">
    <property type="nucleotide sequence ID" value="NZ_JAKUDL010000001.1"/>
</dbReference>
<comment type="similarity">
    <text evidence="8">Belongs to the tRNA(Ile)-lysidine synthase family.</text>
</comment>
<comment type="subcellular location">
    <subcellularLocation>
        <location evidence="1 8">Cytoplasm</location>
    </subcellularLocation>
</comment>
<organism evidence="10 11">
    <name type="scientific">Shewanella zhuhaiensis</name>
    <dbReference type="NCBI Taxonomy" id="2919576"/>
    <lineage>
        <taxon>Bacteria</taxon>
        <taxon>Pseudomonadati</taxon>
        <taxon>Pseudomonadota</taxon>
        <taxon>Gammaproteobacteria</taxon>
        <taxon>Alteromonadales</taxon>
        <taxon>Shewanellaceae</taxon>
        <taxon>Shewanella</taxon>
    </lineage>
</organism>
<evidence type="ECO:0000259" key="9">
    <source>
        <dbReference type="SMART" id="SM00977"/>
    </source>
</evidence>
<keyword evidence="2 8" id="KW-0963">Cytoplasm</keyword>
<dbReference type="InterPro" id="IPR015262">
    <property type="entry name" value="tRNA_Ile_lys_synt_subst-bd"/>
</dbReference>
<dbReference type="SUPFAM" id="SSF52402">
    <property type="entry name" value="Adenine nucleotide alpha hydrolases-like"/>
    <property type="match status" value="1"/>
</dbReference>
<evidence type="ECO:0000313" key="10">
    <source>
        <dbReference type="EMBL" id="MCH4293568.1"/>
    </source>
</evidence>
<sequence>MTPGALAALIDSALSQLPTAALPKRIVLGYSGGLDSEVLACALGQFKQAPNSAAIECLLVHVHHGLSTNADAWAAHCRERAAIYGLPLVVEQVSVKQGARLSLEAEARNARYRALCGHLQAGDVLLTAHHQDDQLETVLLALTRGLGPKGLAAMGVCQPLRLDSANEAEAATNEQVADDTKGWARCAFQLRPFLHLSRDELKQASDSLGLVHINDESNADTRFDRNYLRLEVIPKLTARWGAIAATASRSARLCAESQSLLDDEARQRLAPLLDTCPYSVQPRLKLSPLEAMSKAWQAQLVRHFLLGNRLAPPSEVQLDEALSQLLAARADASVEMQFGATRLRRFQDWLYADTVSPERSGNAKPKASPGTNSAITLAELKAGIETPQGMLRLLPAEGAQFAIAATALEGQLSLAYGLPGSLKARPAARAHSRELKKLWQEQGVPSWLRATIPMLMCDGKLVAALGVWIEADACARAGEPGFSVQLSRCP</sequence>
<evidence type="ECO:0000256" key="3">
    <source>
        <dbReference type="ARBA" id="ARBA00022598"/>
    </source>
</evidence>
<dbReference type="Pfam" id="PF01171">
    <property type="entry name" value="ATP_bind_3"/>
    <property type="match status" value="1"/>
</dbReference>
<dbReference type="Proteomes" id="UP001297581">
    <property type="component" value="Unassembled WGS sequence"/>
</dbReference>
<dbReference type="InterPro" id="IPR012094">
    <property type="entry name" value="tRNA_Ile_lys_synt"/>
</dbReference>
<protein>
    <recommendedName>
        <fullName evidence="8">tRNA(Ile)-lysidine synthase</fullName>
        <ecNumber evidence="8">6.3.4.19</ecNumber>
    </recommendedName>
    <alternativeName>
        <fullName evidence="8">tRNA(Ile)-2-lysyl-cytidine synthase</fullName>
    </alternativeName>
    <alternativeName>
        <fullName evidence="8">tRNA(Ile)-lysidine synthetase</fullName>
    </alternativeName>
</protein>
<dbReference type="PANTHER" id="PTHR43033:SF1">
    <property type="entry name" value="TRNA(ILE)-LYSIDINE SYNTHASE-RELATED"/>
    <property type="match status" value="1"/>
</dbReference>
<comment type="function">
    <text evidence="8">Ligates lysine onto the cytidine present at position 34 of the AUA codon-specific tRNA(Ile) that contains the anticodon CAU, in an ATP-dependent manner. Cytidine is converted to lysidine, thus changing the amino acid specificity of the tRNA from methionine to isoleucine.</text>
</comment>
<dbReference type="Gene3D" id="3.40.50.620">
    <property type="entry name" value="HUPs"/>
    <property type="match status" value="1"/>
</dbReference>
<keyword evidence="3 8" id="KW-0436">Ligase</keyword>
<keyword evidence="4 8" id="KW-0819">tRNA processing</keyword>
<evidence type="ECO:0000256" key="4">
    <source>
        <dbReference type="ARBA" id="ARBA00022694"/>
    </source>
</evidence>
<dbReference type="SUPFAM" id="SSF56037">
    <property type="entry name" value="PheT/TilS domain"/>
    <property type="match status" value="1"/>
</dbReference>
<dbReference type="GO" id="GO:0032267">
    <property type="term" value="F:tRNA(Ile)-lysidine synthase activity"/>
    <property type="evidence" value="ECO:0007669"/>
    <property type="project" value="UniProtKB-EC"/>
</dbReference>
<dbReference type="NCBIfam" id="TIGR02432">
    <property type="entry name" value="lysidine_TilS_N"/>
    <property type="match status" value="1"/>
</dbReference>
<dbReference type="InterPro" id="IPR012795">
    <property type="entry name" value="tRNA_Ile_lys_synt_N"/>
</dbReference>
<dbReference type="EC" id="6.3.4.19" evidence="8"/>